<reference evidence="1 2" key="2">
    <citation type="submission" date="2015-01" db="EMBL/GenBank/DDBJ databases">
        <authorList>
            <consortium name="NBRP consortium"/>
            <person name="Sawabe T."/>
            <person name="Meirelles P."/>
            <person name="Feng G."/>
            <person name="Sayaka M."/>
            <person name="Hattori M."/>
            <person name="Ohkuma M."/>
        </authorList>
    </citation>
    <scope>NUCLEOTIDE SEQUENCE [LARGE SCALE GENOMIC DNA]</scope>
    <source>
        <strain evidence="2">JCM 19241</strain>
    </source>
</reference>
<name>A0A0B8QFA1_9VIBR</name>
<accession>A0A0B8QFA1</accession>
<proteinExistence type="predicted"/>
<dbReference type="SUPFAM" id="SSF51735">
    <property type="entry name" value="NAD(P)-binding Rossmann-fold domains"/>
    <property type="match status" value="1"/>
</dbReference>
<dbReference type="EMBL" id="BBSC01000004">
    <property type="protein sequence ID" value="GAM75737.1"/>
    <property type="molecule type" value="Genomic_DNA"/>
</dbReference>
<sequence>MKIAVTAASGKLGAEIVKACVAMTSKDDVVALARTPVRAKG</sequence>
<organism evidence="1 2">
    <name type="scientific">Vibrio ishigakensis</name>
    <dbReference type="NCBI Taxonomy" id="1481914"/>
    <lineage>
        <taxon>Bacteria</taxon>
        <taxon>Pseudomonadati</taxon>
        <taxon>Pseudomonadota</taxon>
        <taxon>Gammaproteobacteria</taxon>
        <taxon>Vibrionales</taxon>
        <taxon>Vibrionaceae</taxon>
        <taxon>Vibrio</taxon>
    </lineage>
</organism>
<reference evidence="1 2" key="1">
    <citation type="submission" date="2015-01" db="EMBL/GenBank/DDBJ databases">
        <title>Vibrio sp. C94 JCM 19241 whole genome shotgun sequence.</title>
        <authorList>
            <person name="Sawabe T."/>
            <person name="Meirelles P."/>
            <person name="Feng G."/>
            <person name="Sayaka M."/>
            <person name="Hattori M."/>
            <person name="Ohkuma M."/>
        </authorList>
    </citation>
    <scope>NUCLEOTIDE SEQUENCE [LARGE SCALE GENOMIC DNA]</scope>
    <source>
        <strain evidence="2">JCM 19241</strain>
    </source>
</reference>
<evidence type="ECO:0000313" key="1">
    <source>
        <dbReference type="EMBL" id="GAM75737.1"/>
    </source>
</evidence>
<comment type="caution">
    <text evidence="1">The sequence shown here is derived from an EMBL/GenBank/DDBJ whole genome shotgun (WGS) entry which is preliminary data.</text>
</comment>
<evidence type="ECO:0000313" key="2">
    <source>
        <dbReference type="Proteomes" id="UP000031666"/>
    </source>
</evidence>
<dbReference type="Gene3D" id="3.40.50.720">
    <property type="entry name" value="NAD(P)-binding Rossmann-like Domain"/>
    <property type="match status" value="1"/>
</dbReference>
<dbReference type="AlphaFoldDB" id="A0A0B8QFA1"/>
<dbReference type="Proteomes" id="UP000031666">
    <property type="component" value="Unassembled WGS sequence"/>
</dbReference>
<dbReference type="InterPro" id="IPR036291">
    <property type="entry name" value="NAD(P)-bd_dom_sf"/>
</dbReference>
<protein>
    <submittedName>
        <fullName evidence="1">Uncharacterized protein</fullName>
    </submittedName>
</protein>
<gene>
    <name evidence="1" type="ORF">JCM19241_3649</name>
</gene>